<dbReference type="PANTHER" id="PTHR36303">
    <property type="entry name" value="2',3'-CYCLIC-NUCLEOTIDE 2'-PHOSPHODIESTERASE"/>
    <property type="match status" value="1"/>
</dbReference>
<feature type="binding site" evidence="2">
    <location>
        <position position="41"/>
    </location>
    <ligand>
        <name>Fe cation</name>
        <dbReference type="ChEBI" id="CHEBI:24875"/>
        <label>1</label>
    </ligand>
</feature>
<organism evidence="3">
    <name type="scientific">Singulisphaera sp. Ch08</name>
    <dbReference type="NCBI Taxonomy" id="3120278"/>
    <lineage>
        <taxon>Bacteria</taxon>
        <taxon>Pseudomonadati</taxon>
        <taxon>Planctomycetota</taxon>
        <taxon>Planctomycetia</taxon>
        <taxon>Isosphaerales</taxon>
        <taxon>Isosphaeraceae</taxon>
        <taxon>Singulisphaera</taxon>
    </lineage>
</organism>
<sequence length="272" mass="29769">MPLKILFIGDVVGSPGRKIVSQLLPRLIHRWNLGLVICNAENSAGGSGLTIKCYEELVEAGVDVFTLGDHVYRKDEVFTLFERTDRLLRPANFPLDSPGEEAVVVQAKDGTMVGVFTVLGRTFMRPVDCTLRAADRVLDRLAPLAKVIVVDIHAEATSDKQLLGRYLDGRVSAVLGTHTHVVTADERILPRGTAYQTDVGMTGPHDSILGRRYDRVLAANLSFVPHYFEVATGDPRLNAALLEVDPETGEALSIQRIGIDQEEALRLMTNSA</sequence>
<accession>A0AAU7CD21</accession>
<feature type="binding site" evidence="2">
    <location>
        <position position="42"/>
    </location>
    <ligand>
        <name>Fe cation</name>
        <dbReference type="ChEBI" id="CHEBI:24875"/>
        <label>1</label>
    </ligand>
</feature>
<reference evidence="3" key="1">
    <citation type="submission" date="2024-05" db="EMBL/GenBank/DDBJ databases">
        <title>Planctomycetes of the genus Singulisphaera possess chitinolytic capabilities.</title>
        <authorList>
            <person name="Ivanova A."/>
        </authorList>
    </citation>
    <scope>NUCLEOTIDE SEQUENCE</scope>
    <source>
        <strain evidence="3">Ch08T</strain>
    </source>
</reference>
<feature type="binding site" evidence="2">
    <location>
        <position position="180"/>
    </location>
    <ligand>
        <name>Fe cation</name>
        <dbReference type="ChEBI" id="CHEBI:24875"/>
        <label>1</label>
    </ligand>
</feature>
<feature type="binding site" evidence="2">
    <location>
        <position position="178"/>
    </location>
    <ligand>
        <name>Fe cation</name>
        <dbReference type="ChEBI" id="CHEBI:24875"/>
        <label>2</label>
    </ligand>
</feature>
<feature type="active site" description="Proton donor" evidence="1">
    <location>
        <position position="70"/>
    </location>
</feature>
<protein>
    <submittedName>
        <fullName evidence="3">TIGR00282 family metallophosphoesterase</fullName>
    </submittedName>
</protein>
<feature type="binding site" evidence="2">
    <location>
        <position position="41"/>
    </location>
    <ligand>
        <name>Fe cation</name>
        <dbReference type="ChEBI" id="CHEBI:24875"/>
        <label>2</label>
    </ligand>
</feature>
<dbReference type="PANTHER" id="PTHR36303:SF1">
    <property type="entry name" value="2',3'-CYCLIC-NUCLEOTIDE 2'-PHOSPHODIESTERASE"/>
    <property type="match status" value="1"/>
</dbReference>
<evidence type="ECO:0000256" key="1">
    <source>
        <dbReference type="PIRSR" id="PIRSR004789-50"/>
    </source>
</evidence>
<feature type="binding site" evidence="2">
    <location>
        <position position="10"/>
    </location>
    <ligand>
        <name>Fe cation</name>
        <dbReference type="ChEBI" id="CHEBI:24875"/>
        <label>1</label>
    </ligand>
</feature>
<dbReference type="NCBIfam" id="TIGR00282">
    <property type="entry name" value="TIGR00282 family metallophosphoesterase"/>
    <property type="match status" value="1"/>
</dbReference>
<dbReference type="InterPro" id="IPR029052">
    <property type="entry name" value="Metallo-depent_PP-like"/>
</dbReference>
<dbReference type="GO" id="GO:0046872">
    <property type="term" value="F:metal ion binding"/>
    <property type="evidence" value="ECO:0007669"/>
    <property type="project" value="UniProtKB-KW"/>
</dbReference>
<dbReference type="Gene3D" id="3.60.21.10">
    <property type="match status" value="1"/>
</dbReference>
<name>A0AAU7CD21_9BACT</name>
<gene>
    <name evidence="3" type="ORF">V5E97_34490</name>
</gene>
<dbReference type="RefSeq" id="WP_406696114.1">
    <property type="nucleotide sequence ID" value="NZ_CP155447.1"/>
</dbReference>
<dbReference type="GO" id="GO:0004113">
    <property type="term" value="F:2',3'-cyclic-nucleotide 3'-phosphodiesterase activity"/>
    <property type="evidence" value="ECO:0007669"/>
    <property type="project" value="TreeGrafter"/>
</dbReference>
<dbReference type="SUPFAM" id="SSF56300">
    <property type="entry name" value="Metallo-dependent phosphatases"/>
    <property type="match status" value="1"/>
</dbReference>
<dbReference type="AlphaFoldDB" id="A0AAU7CD21"/>
<dbReference type="EMBL" id="CP155447">
    <property type="protein sequence ID" value="XBH03382.1"/>
    <property type="molecule type" value="Genomic_DNA"/>
</dbReference>
<feature type="binding site" evidence="2">
    <location>
        <position position="153"/>
    </location>
    <ligand>
        <name>Fe cation</name>
        <dbReference type="ChEBI" id="CHEBI:24875"/>
        <label>2</label>
    </ligand>
</feature>
<evidence type="ECO:0000313" key="3">
    <source>
        <dbReference type="EMBL" id="XBH03382.1"/>
    </source>
</evidence>
<dbReference type="InterPro" id="IPR005235">
    <property type="entry name" value="YmdB-like"/>
</dbReference>
<dbReference type="PIRSF" id="PIRSF004789">
    <property type="entry name" value="DR1281"/>
    <property type="match status" value="1"/>
</dbReference>
<dbReference type="CDD" id="cd07382">
    <property type="entry name" value="MPP_DR1281"/>
    <property type="match status" value="1"/>
</dbReference>
<feature type="binding site" evidence="2">
    <location>
        <position position="69"/>
    </location>
    <ligand>
        <name>Fe cation</name>
        <dbReference type="ChEBI" id="CHEBI:24875"/>
        <label>2</label>
    </ligand>
</feature>
<dbReference type="Pfam" id="PF13277">
    <property type="entry name" value="YmdB"/>
    <property type="match status" value="1"/>
</dbReference>
<keyword evidence="2" id="KW-0479">Metal-binding</keyword>
<proteinExistence type="predicted"/>
<evidence type="ECO:0000256" key="2">
    <source>
        <dbReference type="PIRSR" id="PIRSR004789-51"/>
    </source>
</evidence>